<reference evidence="1 2" key="1">
    <citation type="submission" date="2019-01" db="EMBL/GenBank/DDBJ databases">
        <title>Draft Genome and Complete Hox-Cluster Characterization of the Sterlet Sturgeon (Acipenser ruthenus).</title>
        <authorList>
            <person name="Wei Q."/>
        </authorList>
    </citation>
    <scope>NUCLEOTIDE SEQUENCE [LARGE SCALE GENOMIC DNA]</scope>
    <source>
        <strain evidence="1">WHYD16114868_AA</strain>
        <tissue evidence="1">Blood</tissue>
    </source>
</reference>
<dbReference type="Gene3D" id="3.40.50.2300">
    <property type="match status" value="2"/>
</dbReference>
<sequence length="309" mass="34830">MDGEQPIIVMIFGDGSERILPDFIGDIPTIRFSRENIFLFNKGTVEFGTHGGTLALLELMRSSNWNLISVYHELDLQVPEILDLANSLAERDKEEICIELNLISCSCPLNRKQLAYRIGNLTSGVIVIFDRVDKIPFLIKEFEKGLLNTKQLVVCCTWIYASYSFPESRPELEGIVSLHKRARLLPGFEKYILGLVDQPLDGSVQEFAFKKLCLCDNGMNTINPENDFGGFVPFNLTKVFLGAPDTDACVPTQPPRLCDSQLSLWANEDTNYQLYYALTKIIQAAEEFCSANTTFCTKIAREDRMSQVS</sequence>
<comment type="caution">
    <text evidence="1">The sequence shown here is derived from an EMBL/GenBank/DDBJ whole genome shotgun (WGS) entry which is preliminary data.</text>
</comment>
<dbReference type="AlphaFoldDB" id="A0A444UFB4"/>
<dbReference type="Proteomes" id="UP000289886">
    <property type="component" value="Unassembled WGS sequence"/>
</dbReference>
<dbReference type="EMBL" id="SCEB01214692">
    <property type="protein sequence ID" value="RXM33778.1"/>
    <property type="molecule type" value="Genomic_DNA"/>
</dbReference>
<gene>
    <name evidence="1" type="ORF">EOD39_5226</name>
</gene>
<name>A0A444UFB4_ACIRT</name>
<proteinExistence type="predicted"/>
<protein>
    <submittedName>
        <fullName evidence="1">Uncharacterized protein</fullName>
    </submittedName>
</protein>
<keyword evidence="2" id="KW-1185">Reference proteome</keyword>
<accession>A0A444UFB4</accession>
<evidence type="ECO:0000313" key="2">
    <source>
        <dbReference type="Proteomes" id="UP000289886"/>
    </source>
</evidence>
<organism evidence="1 2">
    <name type="scientific">Acipenser ruthenus</name>
    <name type="common">Sterlet sturgeon</name>
    <dbReference type="NCBI Taxonomy" id="7906"/>
    <lineage>
        <taxon>Eukaryota</taxon>
        <taxon>Metazoa</taxon>
        <taxon>Chordata</taxon>
        <taxon>Craniata</taxon>
        <taxon>Vertebrata</taxon>
        <taxon>Euteleostomi</taxon>
        <taxon>Actinopterygii</taxon>
        <taxon>Chondrostei</taxon>
        <taxon>Acipenseriformes</taxon>
        <taxon>Acipenseridae</taxon>
        <taxon>Acipenser</taxon>
    </lineage>
</organism>
<evidence type="ECO:0000313" key="1">
    <source>
        <dbReference type="EMBL" id="RXM33778.1"/>
    </source>
</evidence>